<evidence type="ECO:0000256" key="7">
    <source>
        <dbReference type="ARBA" id="ARBA00039751"/>
    </source>
</evidence>
<evidence type="ECO:0000259" key="9">
    <source>
        <dbReference type="Pfam" id="PF01266"/>
    </source>
</evidence>
<dbReference type="Proteomes" id="UP000722989">
    <property type="component" value="Unassembled WGS sequence"/>
</dbReference>
<gene>
    <name evidence="10" type="ORF">HC031_18125</name>
</gene>
<evidence type="ECO:0000256" key="4">
    <source>
        <dbReference type="ARBA" id="ARBA00022827"/>
    </source>
</evidence>
<dbReference type="EMBL" id="JAATVY010000012">
    <property type="protein sequence ID" value="NJC71622.1"/>
    <property type="molecule type" value="Genomic_DNA"/>
</dbReference>
<evidence type="ECO:0000256" key="1">
    <source>
        <dbReference type="ARBA" id="ARBA00001974"/>
    </source>
</evidence>
<accession>A0ABX0Y2G4</accession>
<keyword evidence="5" id="KW-0560">Oxidoreductase</keyword>
<proteinExistence type="inferred from homology"/>
<evidence type="ECO:0000256" key="8">
    <source>
        <dbReference type="ARBA" id="ARBA00049547"/>
    </source>
</evidence>
<dbReference type="RefSeq" id="WP_167926562.1">
    <property type="nucleotide sequence ID" value="NZ_JAATVY010000012.1"/>
</dbReference>
<comment type="caution">
    <text evidence="10">The sequence shown here is derived from an EMBL/GenBank/DDBJ whole genome shotgun (WGS) entry which is preliminary data.</text>
</comment>
<comment type="cofactor">
    <cofactor evidence="1">
        <name>FAD</name>
        <dbReference type="ChEBI" id="CHEBI:57692"/>
    </cofactor>
</comment>
<dbReference type="PANTHER" id="PTHR11530:SF11">
    <property type="entry name" value="D-ASPARTATE OXIDASE"/>
    <property type="match status" value="1"/>
</dbReference>
<keyword evidence="11" id="KW-1185">Reference proteome</keyword>
<keyword evidence="4" id="KW-0274">FAD</keyword>
<evidence type="ECO:0000313" key="10">
    <source>
        <dbReference type="EMBL" id="NJC71622.1"/>
    </source>
</evidence>
<dbReference type="InterPro" id="IPR023209">
    <property type="entry name" value="DAO"/>
</dbReference>
<dbReference type="EC" id="1.4.3.3" evidence="6"/>
<evidence type="ECO:0000256" key="3">
    <source>
        <dbReference type="ARBA" id="ARBA00022630"/>
    </source>
</evidence>
<comment type="similarity">
    <text evidence="2">Belongs to the DAMOX/DASOX family.</text>
</comment>
<name>A0ABX0Y2G4_9ACTN</name>
<dbReference type="InterPro" id="IPR006076">
    <property type="entry name" value="FAD-dep_OxRdtase"/>
</dbReference>
<evidence type="ECO:0000256" key="5">
    <source>
        <dbReference type="ARBA" id="ARBA00023002"/>
    </source>
</evidence>
<dbReference type="Gene3D" id="3.30.9.10">
    <property type="entry name" value="D-Amino Acid Oxidase, subunit A, domain 2"/>
    <property type="match status" value="1"/>
</dbReference>
<evidence type="ECO:0000256" key="2">
    <source>
        <dbReference type="ARBA" id="ARBA00006730"/>
    </source>
</evidence>
<dbReference type="PANTHER" id="PTHR11530">
    <property type="entry name" value="D-AMINO ACID OXIDASE"/>
    <property type="match status" value="1"/>
</dbReference>
<dbReference type="InterPro" id="IPR006181">
    <property type="entry name" value="D-amino_acid_oxidase_CS"/>
</dbReference>
<dbReference type="PROSITE" id="PS00677">
    <property type="entry name" value="DAO"/>
    <property type="match status" value="1"/>
</dbReference>
<reference evidence="10 11" key="1">
    <citation type="submission" date="2020-03" db="EMBL/GenBank/DDBJ databases">
        <title>WGS of the type strain of Planosporangium spp.</title>
        <authorList>
            <person name="Thawai C."/>
        </authorList>
    </citation>
    <scope>NUCLEOTIDE SEQUENCE [LARGE SCALE GENOMIC DNA]</scope>
    <source>
        <strain evidence="10 11">TBRC 5610</strain>
    </source>
</reference>
<organism evidence="10 11">
    <name type="scientific">Planosporangium thailandense</name>
    <dbReference type="NCBI Taxonomy" id="765197"/>
    <lineage>
        <taxon>Bacteria</taxon>
        <taxon>Bacillati</taxon>
        <taxon>Actinomycetota</taxon>
        <taxon>Actinomycetes</taxon>
        <taxon>Micromonosporales</taxon>
        <taxon>Micromonosporaceae</taxon>
        <taxon>Planosporangium</taxon>
    </lineage>
</organism>
<evidence type="ECO:0000256" key="6">
    <source>
        <dbReference type="ARBA" id="ARBA00039101"/>
    </source>
</evidence>
<protein>
    <recommendedName>
        <fullName evidence="7">D-amino-acid oxidase</fullName>
        <ecNumber evidence="6">1.4.3.3</ecNumber>
    </recommendedName>
</protein>
<comment type="catalytic activity">
    <reaction evidence="8">
        <text>a D-alpha-amino acid + O2 + H2O = a 2-oxocarboxylate + H2O2 + NH4(+)</text>
        <dbReference type="Rhea" id="RHEA:21816"/>
        <dbReference type="ChEBI" id="CHEBI:15377"/>
        <dbReference type="ChEBI" id="CHEBI:15379"/>
        <dbReference type="ChEBI" id="CHEBI:16240"/>
        <dbReference type="ChEBI" id="CHEBI:28938"/>
        <dbReference type="ChEBI" id="CHEBI:35179"/>
        <dbReference type="ChEBI" id="CHEBI:59871"/>
        <dbReference type="EC" id="1.4.3.3"/>
    </reaction>
    <physiologicalReaction direction="left-to-right" evidence="8">
        <dbReference type="Rhea" id="RHEA:21817"/>
    </physiologicalReaction>
</comment>
<evidence type="ECO:0000313" key="11">
    <source>
        <dbReference type="Proteomes" id="UP000722989"/>
    </source>
</evidence>
<dbReference type="Pfam" id="PF01266">
    <property type="entry name" value="DAO"/>
    <property type="match status" value="1"/>
</dbReference>
<dbReference type="SUPFAM" id="SSF54373">
    <property type="entry name" value="FAD-linked reductases, C-terminal domain"/>
    <property type="match status" value="1"/>
</dbReference>
<sequence length="185" mass="19755">MASAYEFRSCGTRLAVRQAKRPDENCHCAVSFLAGPEPSALEAAAGRAGDDVSVIPIRGQLVVVENPGISEFFSEDTGLSPDLLYFYPQGETLLLGGTAQPGTWNREPDPLVAAAIVARCTEIAPFLRDAPIIEHRVGLRPSRPAVRIEEQQVSDIRVIHNYGHGGAGVTLSWGCATEVASRATS</sequence>
<feature type="domain" description="FAD dependent oxidoreductase" evidence="9">
    <location>
        <begin position="45"/>
        <end position="181"/>
    </location>
</feature>
<keyword evidence="3" id="KW-0285">Flavoprotein</keyword>